<dbReference type="Pfam" id="PF07883">
    <property type="entry name" value="Cupin_2"/>
    <property type="match status" value="1"/>
</dbReference>
<keyword evidence="2" id="KW-0238">DNA-binding</keyword>
<dbReference type="Proteomes" id="UP000649151">
    <property type="component" value="Unassembled WGS sequence"/>
</dbReference>
<evidence type="ECO:0000256" key="1">
    <source>
        <dbReference type="ARBA" id="ARBA00023015"/>
    </source>
</evidence>
<organism evidence="5 6">
    <name type="scientific">Clostridium facile</name>
    <dbReference type="NCBI Taxonomy" id="2763035"/>
    <lineage>
        <taxon>Bacteria</taxon>
        <taxon>Bacillati</taxon>
        <taxon>Bacillota</taxon>
        <taxon>Clostridia</taxon>
        <taxon>Eubacteriales</taxon>
        <taxon>Clostridiaceae</taxon>
        <taxon>Clostridium</taxon>
    </lineage>
</organism>
<dbReference type="PROSITE" id="PS01124">
    <property type="entry name" value="HTH_ARAC_FAMILY_2"/>
    <property type="match status" value="1"/>
</dbReference>
<sequence>MINIEDNSTTFDPKRRKKERKNMASNIIKIMEPIIYQLRENPIHMIRNIQRMKQYKKKHKNQLINKEHTMLEEVCFDPQENITVYLDFLCEKIFPLNTAKKPLQKRIQGAKLHQHNHEFFEMFYLYSGGCTCCLGDREIELQPGSIWILNTKLPHSIVLHDNSTNLINILVRSSSFSHTLMELLKPDNCFYHFFVNDVFGEETTADYMSFQLEPDSMSEIYLSQILKEYLQQEKASQTIMLYLFCCLLVELSRLYEQQITIKAKDKLSLCDILGYMKENYTSVTLQDLSEHFHYSSHYISELLLQYTGKRFLKIKNELCLKKAKEMLANTDLSIDHIAMTVGYEYRSSFDATFKKEFHITPKQYRKQLDEIIIQNNKAE</sequence>
<gene>
    <name evidence="5" type="ORF">H8Z77_06440</name>
</gene>
<evidence type="ECO:0000313" key="5">
    <source>
        <dbReference type="EMBL" id="MBC5787656.1"/>
    </source>
</evidence>
<evidence type="ECO:0000256" key="3">
    <source>
        <dbReference type="ARBA" id="ARBA00023163"/>
    </source>
</evidence>
<evidence type="ECO:0000256" key="2">
    <source>
        <dbReference type="ARBA" id="ARBA00023125"/>
    </source>
</evidence>
<dbReference type="InterPro" id="IPR009057">
    <property type="entry name" value="Homeodomain-like_sf"/>
</dbReference>
<evidence type="ECO:0000259" key="4">
    <source>
        <dbReference type="PROSITE" id="PS01124"/>
    </source>
</evidence>
<feature type="domain" description="HTH araC/xylS-type" evidence="4">
    <location>
        <begin position="270"/>
        <end position="367"/>
    </location>
</feature>
<keyword evidence="6" id="KW-1185">Reference proteome</keyword>
<proteinExistence type="predicted"/>
<dbReference type="InterPro" id="IPR014710">
    <property type="entry name" value="RmlC-like_jellyroll"/>
</dbReference>
<dbReference type="PANTHER" id="PTHR43280:SF28">
    <property type="entry name" value="HTH-TYPE TRANSCRIPTIONAL ACTIVATOR RHAS"/>
    <property type="match status" value="1"/>
</dbReference>
<protein>
    <submittedName>
        <fullName evidence="5">Helix-turn-helix transcriptional regulator</fullName>
    </submittedName>
</protein>
<dbReference type="Pfam" id="PF12833">
    <property type="entry name" value="HTH_18"/>
    <property type="match status" value="1"/>
</dbReference>
<dbReference type="Gene3D" id="1.10.10.60">
    <property type="entry name" value="Homeodomain-like"/>
    <property type="match status" value="2"/>
</dbReference>
<dbReference type="InterPro" id="IPR037923">
    <property type="entry name" value="HTH-like"/>
</dbReference>
<dbReference type="PANTHER" id="PTHR43280">
    <property type="entry name" value="ARAC-FAMILY TRANSCRIPTIONAL REGULATOR"/>
    <property type="match status" value="1"/>
</dbReference>
<comment type="caution">
    <text evidence="5">The sequence shown here is derived from an EMBL/GenBank/DDBJ whole genome shotgun (WGS) entry which is preliminary data.</text>
</comment>
<keyword evidence="3" id="KW-0804">Transcription</keyword>
<dbReference type="RefSeq" id="WP_186996524.1">
    <property type="nucleotide sequence ID" value="NZ_JACOQK010000001.1"/>
</dbReference>
<reference evidence="5 6" key="1">
    <citation type="submission" date="2020-08" db="EMBL/GenBank/DDBJ databases">
        <title>Genome public.</title>
        <authorList>
            <person name="Liu C."/>
            <person name="Sun Q."/>
        </authorList>
    </citation>
    <scope>NUCLEOTIDE SEQUENCE [LARGE SCALE GENOMIC DNA]</scope>
    <source>
        <strain evidence="5 6">NSJ-27</strain>
    </source>
</reference>
<name>A0ABR7IRA2_9CLOT</name>
<dbReference type="SMART" id="SM00342">
    <property type="entry name" value="HTH_ARAC"/>
    <property type="match status" value="1"/>
</dbReference>
<dbReference type="SUPFAM" id="SSF46689">
    <property type="entry name" value="Homeodomain-like"/>
    <property type="match status" value="1"/>
</dbReference>
<dbReference type="InterPro" id="IPR018060">
    <property type="entry name" value="HTH_AraC"/>
</dbReference>
<keyword evidence="1" id="KW-0805">Transcription regulation</keyword>
<accession>A0ABR7IRA2</accession>
<dbReference type="SUPFAM" id="SSF51215">
    <property type="entry name" value="Regulatory protein AraC"/>
    <property type="match status" value="1"/>
</dbReference>
<evidence type="ECO:0000313" key="6">
    <source>
        <dbReference type="Proteomes" id="UP000649151"/>
    </source>
</evidence>
<dbReference type="Gene3D" id="2.60.120.10">
    <property type="entry name" value="Jelly Rolls"/>
    <property type="match status" value="1"/>
</dbReference>
<dbReference type="EMBL" id="JACOQK010000001">
    <property type="protein sequence ID" value="MBC5787656.1"/>
    <property type="molecule type" value="Genomic_DNA"/>
</dbReference>
<dbReference type="InterPro" id="IPR013096">
    <property type="entry name" value="Cupin_2"/>
</dbReference>